<gene>
    <name evidence="2" type="ORF">ALMA_1182</name>
</gene>
<protein>
    <submittedName>
        <fullName evidence="2">Tetratricopeptide repeat protein</fullName>
    </submittedName>
</protein>
<sequence length="1185" mass="132106">MPDRKTTALMPRITETFPWAHEEHPVRFFTARHMLTEVKLGEHTFRVGWMHDPLRMTKNRVALGIFTPEDTFVPVAVASMFGAIYETAHIEDDLTNAEPRVRVVSEGDGHVHAYRFLKASPSETNSFLLPVYHGSVIARSEDGRLRWLSSWMRVEDELLSEASSPKESSAQKTLQSLARATRHTSRYTFEQLRSNALSPQASANLEYKDAMVLAYFVAYAQPTLAADVISVMGFGTSNIYRRLRQQAPLSAIRRSVADSERARAAGLRVTGLEEYFTHMMRESGALERIPRLEAKHAQENLELMTNPRSHLYYLHSRNGVDFQTALKTLRIETNLNRFTAVSSVIENNYHYDFTPTEDMISLPYVAKLSADLLENPAFDALSTLPTNGVDDPDAFPMLRFEHADGRVTEETSFASAWLGQFYAEQRRHQDGQNAALRLENIAEINAVYPLMKAAHQTAQRLGRHSGVVKKERPSSQWLYRQTLATLFAHIRLPIRSDIDFRADVKGSHQAIIDFTSLASTGMPERRYDPQKLEWVDISPLERAQMSARYNLRVGIMLAALAFGASEEIEKVAVRIDTLDGAEDIQDRDPTVFSLLLRALNQMGVEQRQHPSASSEDASSASSSVHSEQNTVPGRGHAKPKDATSGVDAQDKEDTYEMAQFMDIMRSADFSEEEIDAFRAADEPNRMSDEEVNEAFGQMLGAESSQHPEDDLMPSVQVADGIQMSIFSGPGDPLDLIRKTALNTTVAAVEFDRETFVELAKKEGLTDPYSFYAAFDANVKPDENGILSQITTTLDLRDAAFTPAGAQDEPEISRAVLTKQAAAFLGAESITDLAIQRSDVLERAQEDIAQLAEGPALSVPERAQAIAQYIDDLHDPELSGHKDAYVTNVIDGQSIDRTRFTLQQELEDVRTSSRETFMSGKPSEALAAMNEKLESLDALFSADGRVPLYFNSYAERVVYNQFFITPGEKLVLIPDTLFQCHMEMVEVLSHMGEREAALKHLNAAVRYAPVYPLPHLRLSVMLAEAEDWESSFAAASNALRVALDKDDAAYAYYRMAFAAWMQDRFEEAAACYMFAMAISESTVPGARQELDELMDRARSQDIALPENLDEASDALEYFGIDMWPFTQAADLMDAAAQASVDSDLFVAGRTLAVAAARIQAVRESLDGEDGQMSALEQAQFLRSLNA</sequence>
<dbReference type="Gene3D" id="1.25.40.10">
    <property type="entry name" value="Tetratricopeptide repeat domain"/>
    <property type="match status" value="1"/>
</dbReference>
<evidence type="ECO:0000313" key="3">
    <source>
        <dbReference type="Proteomes" id="UP000243657"/>
    </source>
</evidence>
<name>A0A261F3B2_9BIFI</name>
<comment type="caution">
    <text evidence="2">The sequence shown here is derived from an EMBL/GenBank/DDBJ whole genome shotgun (WGS) entry which is preliminary data.</text>
</comment>
<reference evidence="2 3" key="1">
    <citation type="journal article" date="2017" name="BMC Genomics">
        <title>Comparative genomic and phylogenomic analyses of the Bifidobacteriaceae family.</title>
        <authorList>
            <person name="Lugli G.A."/>
            <person name="Milani C."/>
            <person name="Turroni F."/>
            <person name="Duranti S."/>
            <person name="Mancabelli L."/>
            <person name="Mangifesta M."/>
            <person name="Ferrario C."/>
            <person name="Modesto M."/>
            <person name="Mattarelli P."/>
            <person name="Jiri K."/>
            <person name="van Sinderen D."/>
            <person name="Ventura M."/>
        </authorList>
    </citation>
    <scope>NUCLEOTIDE SEQUENCE [LARGE SCALE GENOMIC DNA]</scope>
    <source>
        <strain evidence="2 3">DSM 24762</strain>
    </source>
</reference>
<dbReference type="SMART" id="SM00028">
    <property type="entry name" value="TPR"/>
    <property type="match status" value="2"/>
</dbReference>
<keyword evidence="3" id="KW-1185">Reference proteome</keyword>
<dbReference type="Proteomes" id="UP000243657">
    <property type="component" value="Unassembled WGS sequence"/>
</dbReference>
<dbReference type="InterPro" id="IPR019734">
    <property type="entry name" value="TPR_rpt"/>
</dbReference>
<evidence type="ECO:0000256" key="1">
    <source>
        <dbReference type="SAM" id="MobiDB-lite"/>
    </source>
</evidence>
<dbReference type="SUPFAM" id="SSF48452">
    <property type="entry name" value="TPR-like"/>
    <property type="match status" value="1"/>
</dbReference>
<accession>A0A261F3B2</accession>
<organism evidence="2 3">
    <name type="scientific">Alloscardovia macacae</name>
    <dbReference type="NCBI Taxonomy" id="1160091"/>
    <lineage>
        <taxon>Bacteria</taxon>
        <taxon>Bacillati</taxon>
        <taxon>Actinomycetota</taxon>
        <taxon>Actinomycetes</taxon>
        <taxon>Bifidobacteriales</taxon>
        <taxon>Bifidobacteriaceae</taxon>
        <taxon>Alloscardovia</taxon>
    </lineage>
</organism>
<proteinExistence type="predicted"/>
<dbReference type="EMBL" id="MWWT01000008">
    <property type="protein sequence ID" value="OZG53617.1"/>
    <property type="molecule type" value="Genomic_DNA"/>
</dbReference>
<dbReference type="AlphaFoldDB" id="A0A261F3B2"/>
<feature type="region of interest" description="Disordered" evidence="1">
    <location>
        <begin position="605"/>
        <end position="650"/>
    </location>
</feature>
<dbReference type="InterPro" id="IPR011990">
    <property type="entry name" value="TPR-like_helical_dom_sf"/>
</dbReference>
<evidence type="ECO:0000313" key="2">
    <source>
        <dbReference type="EMBL" id="OZG53617.1"/>
    </source>
</evidence>
<feature type="compositionally biased region" description="Low complexity" evidence="1">
    <location>
        <begin position="611"/>
        <end position="626"/>
    </location>
</feature>